<dbReference type="InterPro" id="IPR010281">
    <property type="entry name" value="DUF885"/>
</dbReference>
<dbReference type="PANTHER" id="PTHR33361">
    <property type="entry name" value="GLR0591 PROTEIN"/>
    <property type="match status" value="1"/>
</dbReference>
<evidence type="ECO:0008006" key="4">
    <source>
        <dbReference type="Google" id="ProtNLM"/>
    </source>
</evidence>
<dbReference type="PANTHER" id="PTHR33361:SF16">
    <property type="entry name" value="DUF885 DOMAIN-CONTAINING PROTEIN"/>
    <property type="match status" value="1"/>
</dbReference>
<gene>
    <name evidence="2" type="ORF">LYB30171_00957</name>
</gene>
<keyword evidence="3" id="KW-1185">Reference proteome</keyword>
<dbReference type="PROSITE" id="PS51257">
    <property type="entry name" value="PROKAR_LIPOPROTEIN"/>
    <property type="match status" value="1"/>
</dbReference>
<evidence type="ECO:0000313" key="3">
    <source>
        <dbReference type="Proteomes" id="UP000680116"/>
    </source>
</evidence>
<evidence type="ECO:0000313" key="2">
    <source>
        <dbReference type="EMBL" id="CAG4971367.1"/>
    </source>
</evidence>
<name>A0ABN7QUV3_9GAMM</name>
<accession>A0ABN7QUV3</accession>
<organism evidence="2 3">
    <name type="scientific">Novilysobacter luteus</name>
    <dbReference type="NCBI Taxonomy" id="2822368"/>
    <lineage>
        <taxon>Bacteria</taxon>
        <taxon>Pseudomonadati</taxon>
        <taxon>Pseudomonadota</taxon>
        <taxon>Gammaproteobacteria</taxon>
        <taxon>Lysobacterales</taxon>
        <taxon>Lysobacteraceae</taxon>
        <taxon>Novilysobacter</taxon>
    </lineage>
</organism>
<sequence length="606" mass="67700">MKPSLTRSLLALGLAAAMAACSPTAAGDSSQATTSAEVAGDKAARLDALYATYWEEMLELNPLAATFQGDPRYNDRLPNFLSEEYRDRSHEFTAGWLEKVEAIGADGLEGQDLLSYQIFVRNAKDELASEQFPSWMQPVNQFYNIASTVVQLGSGTGAQPFKTVADYDNWSKRASQVPVLFDQAIANMKQGVEAGVVQPRALMEKVLPQLDALIKEDAADTLFWKPVSDMPESFSAEDKARITADYRTLIEQQLMPAYRELREYIANDYMPHARDTAGMAALPNGEAWYAFRAKNSTTTDLSPAQIHQIGLDEVKRIHGEIRKVMAEVGFKGSLQDFFAFMQNDPQFSFESENALLAHYRGLEDKINQKIPELFSLTPKAPFEIRPVEAFRAQSAAGGSYMRPSEDGSRPGIFYVNTYDLPTRKTWDAEDLFLHEAIPGHHFQLALQQELTGLPTFRRFGGETAFTEGWGLYAESLGKDLGVYTDPYSYFGYLQNELWRAIRLVVDTGLHSKGWTREQVIAYMLENSAESETQATAEAERYMAIPGQALAYKIGELKIQEMRDKAEAALGDDFDVRAFHAEVLKDGSVPLDVLEDKINRWIAAQQA</sequence>
<protein>
    <recommendedName>
        <fullName evidence="4">DUF885 domain-containing protein</fullName>
    </recommendedName>
</protein>
<dbReference type="RefSeq" id="WP_251370662.1">
    <property type="nucleotide sequence ID" value="NZ_OU015430.1"/>
</dbReference>
<keyword evidence="1" id="KW-0732">Signal</keyword>
<dbReference type="EMBL" id="OU015430">
    <property type="protein sequence ID" value="CAG4971367.1"/>
    <property type="molecule type" value="Genomic_DNA"/>
</dbReference>
<evidence type="ECO:0000256" key="1">
    <source>
        <dbReference type="SAM" id="SignalP"/>
    </source>
</evidence>
<feature type="chain" id="PRO_5045749847" description="DUF885 domain-containing protein" evidence="1">
    <location>
        <begin position="27"/>
        <end position="606"/>
    </location>
</feature>
<dbReference type="Proteomes" id="UP000680116">
    <property type="component" value="Chromosome"/>
</dbReference>
<reference evidence="2 3" key="1">
    <citation type="submission" date="2021-04" db="EMBL/GenBank/DDBJ databases">
        <authorList>
            <person name="Rodrigo-Torres L."/>
            <person name="Arahal R. D."/>
            <person name="Lucena T."/>
        </authorList>
    </citation>
    <scope>NUCLEOTIDE SEQUENCE [LARGE SCALE GENOMIC DNA]</scope>
    <source>
        <strain evidence="2 3">CECT 30171</strain>
    </source>
</reference>
<feature type="signal peptide" evidence="1">
    <location>
        <begin position="1"/>
        <end position="26"/>
    </location>
</feature>
<proteinExistence type="predicted"/>
<dbReference type="Pfam" id="PF05960">
    <property type="entry name" value="DUF885"/>
    <property type="match status" value="1"/>
</dbReference>